<sequence>MTCSISLLKLPISRSWETSTTFVIQISSPLSKHNFTSFEMSSFFSETMNRIIPAGPKKFMFLNQTCYDISENVIVLECTLHSHVSAEQEERVSFGMNDFYHINSWTIEDHNNAHAADVAWLNNQVATISLLSQEKNHPRAVDPAHSGSAISSGFASDLSGEECLKNANVCMWAFGHTHFNFDFTMQDDGNNGHAKRIVSNQRGYYFKQAGHFDVEKVVTIDSN</sequence>
<dbReference type="SUPFAM" id="SSF56300">
    <property type="entry name" value="Metallo-dependent phosphatases"/>
    <property type="match status" value="1"/>
</dbReference>
<evidence type="ECO:0000313" key="2">
    <source>
        <dbReference type="Proteomes" id="UP000091918"/>
    </source>
</evidence>
<evidence type="ECO:0000313" key="1">
    <source>
        <dbReference type="EMBL" id="OAX82968.1"/>
    </source>
</evidence>
<dbReference type="PANTHER" id="PTHR37844:SF2">
    <property type="entry name" value="SER_THR PROTEIN PHOSPHATASE SUPERFAMILY (AFU_ORTHOLOGUE AFUA_1G14840)"/>
    <property type="match status" value="1"/>
</dbReference>
<protein>
    <recommendedName>
        <fullName evidence="3">Calcineurin-like phosphoesterase domain-containing protein</fullName>
    </recommendedName>
</protein>
<dbReference type="InterPro" id="IPR029052">
    <property type="entry name" value="Metallo-depent_PP-like"/>
</dbReference>
<gene>
    <name evidence="1" type="ORF">ACJ72_02686</name>
</gene>
<accession>A0A1B7P1T0</accession>
<proteinExistence type="predicted"/>
<dbReference type="OrthoDB" id="550558at2759"/>
<comment type="caution">
    <text evidence="1">The sequence shown here is derived from an EMBL/GenBank/DDBJ whole genome shotgun (WGS) entry which is preliminary data.</text>
</comment>
<name>A0A1B7P1T0_9EURO</name>
<keyword evidence="2" id="KW-1185">Reference proteome</keyword>
<dbReference type="PANTHER" id="PTHR37844">
    <property type="entry name" value="SER/THR PROTEIN PHOSPHATASE SUPERFAMILY (AFU_ORTHOLOGUE AFUA_1G14840)"/>
    <property type="match status" value="1"/>
</dbReference>
<dbReference type="AlphaFoldDB" id="A0A1B7P1T0"/>
<dbReference type="Proteomes" id="UP000091918">
    <property type="component" value="Unassembled WGS sequence"/>
</dbReference>
<reference evidence="1 2" key="1">
    <citation type="submission" date="2015-07" db="EMBL/GenBank/DDBJ databases">
        <title>Emmonsia species relationships and genome sequence.</title>
        <authorList>
            <person name="Cuomo C.A."/>
            <person name="Schwartz I.S."/>
            <person name="Kenyon C."/>
            <person name="de Hoog G.S."/>
            <person name="Govender N.P."/>
            <person name="Botha A."/>
            <person name="Moreno L."/>
            <person name="de Vries M."/>
            <person name="Munoz J.F."/>
            <person name="Stielow J.B."/>
        </authorList>
    </citation>
    <scope>NUCLEOTIDE SEQUENCE [LARGE SCALE GENOMIC DNA]</scope>
    <source>
        <strain evidence="1 2">CBS 136260</strain>
    </source>
</reference>
<organism evidence="1 2">
    <name type="scientific">Emergomyces africanus</name>
    <dbReference type="NCBI Taxonomy" id="1955775"/>
    <lineage>
        <taxon>Eukaryota</taxon>
        <taxon>Fungi</taxon>
        <taxon>Dikarya</taxon>
        <taxon>Ascomycota</taxon>
        <taxon>Pezizomycotina</taxon>
        <taxon>Eurotiomycetes</taxon>
        <taxon>Eurotiomycetidae</taxon>
        <taxon>Onygenales</taxon>
        <taxon>Ajellomycetaceae</taxon>
        <taxon>Emergomyces</taxon>
    </lineage>
</organism>
<dbReference type="EMBL" id="LGUA01000233">
    <property type="protein sequence ID" value="OAX82968.1"/>
    <property type="molecule type" value="Genomic_DNA"/>
</dbReference>
<evidence type="ECO:0008006" key="3">
    <source>
        <dbReference type="Google" id="ProtNLM"/>
    </source>
</evidence>